<feature type="non-terminal residue" evidence="2">
    <location>
        <position position="1"/>
    </location>
</feature>
<proteinExistence type="predicted"/>
<sequence>VATKSKTKSNELFVIEVTLSITAITPIILFDKNNHVCDFVAVAKAMAKAKSSLSMTATKMFDMLM</sequence>
<keyword evidence="3" id="KW-1185">Reference proteome</keyword>
<evidence type="ECO:0000256" key="1">
    <source>
        <dbReference type="SAM" id="Phobius"/>
    </source>
</evidence>
<organism evidence="2 3">
    <name type="scientific">Dermatophagoides pteronyssinus</name>
    <name type="common">European house dust mite</name>
    <dbReference type="NCBI Taxonomy" id="6956"/>
    <lineage>
        <taxon>Eukaryota</taxon>
        <taxon>Metazoa</taxon>
        <taxon>Ecdysozoa</taxon>
        <taxon>Arthropoda</taxon>
        <taxon>Chelicerata</taxon>
        <taxon>Arachnida</taxon>
        <taxon>Acari</taxon>
        <taxon>Acariformes</taxon>
        <taxon>Sarcoptiformes</taxon>
        <taxon>Astigmata</taxon>
        <taxon>Psoroptidia</taxon>
        <taxon>Analgoidea</taxon>
        <taxon>Pyroglyphidae</taxon>
        <taxon>Dermatophagoidinae</taxon>
        <taxon>Dermatophagoides</taxon>
    </lineage>
</organism>
<keyword evidence="1" id="KW-1133">Transmembrane helix</keyword>
<evidence type="ECO:0000313" key="2">
    <source>
        <dbReference type="EMBL" id="KAH9416711.1"/>
    </source>
</evidence>
<accession>A0ABQ8J2N8</accession>
<evidence type="ECO:0000313" key="3">
    <source>
        <dbReference type="Proteomes" id="UP000887458"/>
    </source>
</evidence>
<feature type="transmembrane region" description="Helical" evidence="1">
    <location>
        <begin position="12"/>
        <end position="30"/>
    </location>
</feature>
<reference evidence="2 3" key="2">
    <citation type="journal article" date="2022" name="Mol. Biol. Evol.">
        <title>Comparative Genomics Reveals Insights into the Divergent Evolution of Astigmatic Mites and Household Pest Adaptations.</title>
        <authorList>
            <person name="Xiong Q."/>
            <person name="Wan A.T."/>
            <person name="Liu X."/>
            <person name="Fung C.S."/>
            <person name="Xiao X."/>
            <person name="Malainual N."/>
            <person name="Hou J."/>
            <person name="Wang L."/>
            <person name="Wang M."/>
            <person name="Yang K.Y."/>
            <person name="Cui Y."/>
            <person name="Leung E.L."/>
            <person name="Nong W."/>
            <person name="Shin S.K."/>
            <person name="Au S.W."/>
            <person name="Jeong K.Y."/>
            <person name="Chew F.T."/>
            <person name="Hui J.H."/>
            <person name="Leung T.F."/>
            <person name="Tungtrongchitr A."/>
            <person name="Zhong N."/>
            <person name="Liu Z."/>
            <person name="Tsui S.K."/>
        </authorList>
    </citation>
    <scope>NUCLEOTIDE SEQUENCE [LARGE SCALE GENOMIC DNA]</scope>
    <source>
        <strain evidence="2">Derp</strain>
    </source>
</reference>
<dbReference type="Proteomes" id="UP000887458">
    <property type="component" value="Unassembled WGS sequence"/>
</dbReference>
<protein>
    <submittedName>
        <fullName evidence="2">Uncharacterized protein</fullName>
    </submittedName>
</protein>
<dbReference type="EMBL" id="NJHN03000088">
    <property type="protein sequence ID" value="KAH9416711.1"/>
    <property type="molecule type" value="Genomic_DNA"/>
</dbReference>
<name>A0ABQ8J2N8_DERPT</name>
<keyword evidence="1" id="KW-0472">Membrane</keyword>
<keyword evidence="1" id="KW-0812">Transmembrane</keyword>
<gene>
    <name evidence="2" type="ORF">DERP_012179</name>
</gene>
<reference evidence="2 3" key="1">
    <citation type="journal article" date="2018" name="J. Allergy Clin. Immunol.">
        <title>High-quality assembly of Dermatophagoides pteronyssinus genome and transcriptome reveals a wide range of novel allergens.</title>
        <authorList>
            <person name="Liu X.Y."/>
            <person name="Yang K.Y."/>
            <person name="Wang M.Q."/>
            <person name="Kwok J.S."/>
            <person name="Zeng X."/>
            <person name="Yang Z."/>
            <person name="Xiao X.J."/>
            <person name="Lau C.P."/>
            <person name="Li Y."/>
            <person name="Huang Z.M."/>
            <person name="Ba J.G."/>
            <person name="Yim A.K."/>
            <person name="Ouyang C.Y."/>
            <person name="Ngai S.M."/>
            <person name="Chan T.F."/>
            <person name="Leung E.L."/>
            <person name="Liu L."/>
            <person name="Liu Z.G."/>
            <person name="Tsui S.K."/>
        </authorList>
    </citation>
    <scope>NUCLEOTIDE SEQUENCE [LARGE SCALE GENOMIC DNA]</scope>
    <source>
        <strain evidence="2">Derp</strain>
    </source>
</reference>
<comment type="caution">
    <text evidence="2">The sequence shown here is derived from an EMBL/GenBank/DDBJ whole genome shotgun (WGS) entry which is preliminary data.</text>
</comment>